<protein>
    <submittedName>
        <fullName evidence="3">PEGA domain-containing protein</fullName>
    </submittedName>
</protein>
<feature type="domain" description="PEGA" evidence="2">
    <location>
        <begin position="151"/>
        <end position="219"/>
    </location>
</feature>
<organism evidence="3 4">
    <name type="scientific">Stigmatella aurantiaca</name>
    <dbReference type="NCBI Taxonomy" id="41"/>
    <lineage>
        <taxon>Bacteria</taxon>
        <taxon>Pseudomonadati</taxon>
        <taxon>Myxococcota</taxon>
        <taxon>Myxococcia</taxon>
        <taxon>Myxococcales</taxon>
        <taxon>Cystobacterineae</taxon>
        <taxon>Archangiaceae</taxon>
        <taxon>Stigmatella</taxon>
    </lineage>
</organism>
<evidence type="ECO:0000313" key="3">
    <source>
        <dbReference type="EMBL" id="SEM46996.1"/>
    </source>
</evidence>
<dbReference type="RefSeq" id="WP_245768853.1">
    <property type="nucleotide sequence ID" value="NZ_FOAP01000017.1"/>
</dbReference>
<evidence type="ECO:0000256" key="1">
    <source>
        <dbReference type="SAM" id="MobiDB-lite"/>
    </source>
</evidence>
<evidence type="ECO:0000313" key="4">
    <source>
        <dbReference type="Proteomes" id="UP000182719"/>
    </source>
</evidence>
<dbReference type="AlphaFoldDB" id="A0A1H7YL70"/>
<keyword evidence="4" id="KW-1185">Reference proteome</keyword>
<dbReference type="EMBL" id="FOAP01000017">
    <property type="protein sequence ID" value="SEM46996.1"/>
    <property type="molecule type" value="Genomic_DNA"/>
</dbReference>
<dbReference type="Pfam" id="PF08308">
    <property type="entry name" value="PEGA"/>
    <property type="match status" value="1"/>
</dbReference>
<proteinExistence type="predicted"/>
<accession>A0A1H7YL70</accession>
<dbReference type="Proteomes" id="UP000182719">
    <property type="component" value="Unassembled WGS sequence"/>
</dbReference>
<dbReference type="InterPro" id="IPR013229">
    <property type="entry name" value="PEGA"/>
</dbReference>
<gene>
    <name evidence="3" type="ORF">SAMN05444354_11772</name>
</gene>
<evidence type="ECO:0000259" key="2">
    <source>
        <dbReference type="Pfam" id="PF08308"/>
    </source>
</evidence>
<reference evidence="4" key="1">
    <citation type="submission" date="2016-10" db="EMBL/GenBank/DDBJ databases">
        <authorList>
            <person name="Varghese N."/>
            <person name="Submissions S."/>
        </authorList>
    </citation>
    <scope>NUCLEOTIDE SEQUENCE [LARGE SCALE GENOMIC DNA]</scope>
    <source>
        <strain evidence="4">DSM 17044</strain>
    </source>
</reference>
<name>A0A1H7YL70_STIAU</name>
<sequence length="228" mass="23388">MSNSHPPKTPPGHAPGSDDMETAVLRRDQEMAHVQSRTASASWQAPPGGASPAAPVGRGGTGGTLLTPSRSGKGTLAAVLRLASAACGLGAAVLFVLPELTGTFVVPPPQAATPAAQKVKVIAPTFEDPEPAEGLDGTVSEQTSAFDGATVLVVYSNPSGVAVEVDGNDQGGTPVSLTLDCLPGKPIRVELFKRGYERIQHTAFCRKDTMIKLFAPLKKAAKASGGKR</sequence>
<feature type="compositionally biased region" description="Low complexity" evidence="1">
    <location>
        <begin position="39"/>
        <end position="56"/>
    </location>
</feature>
<feature type="region of interest" description="Disordered" evidence="1">
    <location>
        <begin position="1"/>
        <end position="71"/>
    </location>
</feature>